<feature type="chain" id="PRO_5040410719" evidence="2">
    <location>
        <begin position="20"/>
        <end position="378"/>
    </location>
</feature>
<dbReference type="AlphaFoldDB" id="A0A9P9WPU0"/>
<protein>
    <submittedName>
        <fullName evidence="3">Uncharacterized protein</fullName>
    </submittedName>
</protein>
<keyword evidence="4" id="KW-1185">Reference proteome</keyword>
<organism evidence="3 4">
    <name type="scientific">Neoarthrinium moseri</name>
    <dbReference type="NCBI Taxonomy" id="1658444"/>
    <lineage>
        <taxon>Eukaryota</taxon>
        <taxon>Fungi</taxon>
        <taxon>Dikarya</taxon>
        <taxon>Ascomycota</taxon>
        <taxon>Pezizomycotina</taxon>
        <taxon>Sordariomycetes</taxon>
        <taxon>Xylariomycetidae</taxon>
        <taxon>Amphisphaeriales</taxon>
        <taxon>Apiosporaceae</taxon>
        <taxon>Neoarthrinium</taxon>
    </lineage>
</organism>
<dbReference type="EMBL" id="JAFIMR010000009">
    <property type="protein sequence ID" value="KAI1874561.1"/>
    <property type="molecule type" value="Genomic_DNA"/>
</dbReference>
<evidence type="ECO:0000256" key="2">
    <source>
        <dbReference type="SAM" id="SignalP"/>
    </source>
</evidence>
<feature type="region of interest" description="Disordered" evidence="1">
    <location>
        <begin position="87"/>
        <end position="137"/>
    </location>
</feature>
<evidence type="ECO:0000313" key="3">
    <source>
        <dbReference type="EMBL" id="KAI1874561.1"/>
    </source>
</evidence>
<gene>
    <name evidence="3" type="ORF">JX265_004769</name>
</gene>
<evidence type="ECO:0000256" key="1">
    <source>
        <dbReference type="SAM" id="MobiDB-lite"/>
    </source>
</evidence>
<comment type="caution">
    <text evidence="3">The sequence shown here is derived from an EMBL/GenBank/DDBJ whole genome shotgun (WGS) entry which is preliminary data.</text>
</comment>
<feature type="signal peptide" evidence="2">
    <location>
        <begin position="1"/>
        <end position="19"/>
    </location>
</feature>
<accession>A0A9P9WPU0</accession>
<reference evidence="3" key="1">
    <citation type="submission" date="2021-03" db="EMBL/GenBank/DDBJ databases">
        <title>Revisited historic fungal species revealed as producer of novel bioactive compounds through whole genome sequencing and comparative genomics.</title>
        <authorList>
            <person name="Vignolle G.A."/>
            <person name="Hochenegger N."/>
            <person name="Mach R.L."/>
            <person name="Mach-Aigner A.R."/>
            <person name="Javad Rahimi M."/>
            <person name="Salim K.A."/>
            <person name="Chan C.M."/>
            <person name="Lim L.B.L."/>
            <person name="Cai F."/>
            <person name="Druzhinina I.S."/>
            <person name="U'Ren J.M."/>
            <person name="Derntl C."/>
        </authorList>
    </citation>
    <scope>NUCLEOTIDE SEQUENCE</scope>
    <source>
        <strain evidence="3">TUCIM 5799</strain>
    </source>
</reference>
<dbReference type="OrthoDB" id="4174013at2759"/>
<feature type="compositionally biased region" description="Basic residues" evidence="1">
    <location>
        <begin position="123"/>
        <end position="137"/>
    </location>
</feature>
<proteinExistence type="predicted"/>
<sequence length="378" mass="42012">MKSHILLSLLSFAPQLSVQLPSANGVAIVNHPRASPLIDEPLALAERQQQQEKQEKNDTCDKCTNRKCSGGRFRDQNTCRCANCPKGQKANPAGDGCIPDGNNNKNNEERKKKKQDLTQKTVERKKKAFKKKSRADKKKKLIENTRKRKKTEFQRNRKRTRMGKCLLLVPLAMFGVYEGTTAVSTYAEDFFSEDFVTGDAIDEFWPGDFLDPLDVNIDSDEYLQAYVELAAKKEDDKDTRWKDPIVPIGVKREESATITAPNDMAIPEKFKRVPIPQPSTTDMTVGTHHLDKRNPLAAILRAILAFTGRLGSVTTTTVSRFASIGQRVSARLKDLSARGGARLAKGGGKAGVNKMKDAARAISKNKNWKNCLNGAKPV</sequence>
<keyword evidence="2" id="KW-0732">Signal</keyword>
<dbReference type="InterPro" id="IPR006212">
    <property type="entry name" value="Furin_repeat"/>
</dbReference>
<evidence type="ECO:0000313" key="4">
    <source>
        <dbReference type="Proteomes" id="UP000829685"/>
    </source>
</evidence>
<dbReference type="CDD" id="cd00064">
    <property type="entry name" value="FU"/>
    <property type="match status" value="1"/>
</dbReference>
<dbReference type="Proteomes" id="UP000829685">
    <property type="component" value="Unassembled WGS sequence"/>
</dbReference>
<name>A0A9P9WPU0_9PEZI</name>